<keyword evidence="1" id="KW-0805">Transcription regulation</keyword>
<keyword evidence="3" id="KW-0804">Transcription</keyword>
<dbReference type="InterPro" id="IPR050204">
    <property type="entry name" value="AraC_XylS_family_regulators"/>
</dbReference>
<comment type="caution">
    <text evidence="5">The sequence shown here is derived from an EMBL/GenBank/DDBJ whole genome shotgun (WGS) entry which is preliminary data.</text>
</comment>
<dbReference type="PROSITE" id="PS01124">
    <property type="entry name" value="HTH_ARAC_FAMILY_2"/>
    <property type="match status" value="1"/>
</dbReference>
<name>A0A135HR35_9HYPH</name>
<dbReference type="InterPro" id="IPR018060">
    <property type="entry name" value="HTH_AraC"/>
</dbReference>
<protein>
    <recommendedName>
        <fullName evidence="4">HTH araC/xylS-type domain-containing protein</fullName>
    </recommendedName>
</protein>
<dbReference type="Proteomes" id="UP000070107">
    <property type="component" value="Unassembled WGS sequence"/>
</dbReference>
<evidence type="ECO:0000313" key="6">
    <source>
        <dbReference type="Proteomes" id="UP000070107"/>
    </source>
</evidence>
<reference evidence="5 6" key="1">
    <citation type="submission" date="2015-11" db="EMBL/GenBank/DDBJ databases">
        <title>Draft genome sequence of Paramesorhizobium deserti A-3-E, a strain highly resistant to diverse beta-lactam antibiotics.</title>
        <authorList>
            <person name="Lv R."/>
            <person name="Yang X."/>
            <person name="Fang N."/>
            <person name="Guo J."/>
            <person name="Luo X."/>
            <person name="Peng F."/>
            <person name="Yang R."/>
            <person name="Cui Y."/>
            <person name="Fang C."/>
            <person name="Song Y."/>
        </authorList>
    </citation>
    <scope>NUCLEOTIDE SEQUENCE [LARGE SCALE GENOMIC DNA]</scope>
    <source>
        <strain evidence="5 6">A-3-E</strain>
    </source>
</reference>
<evidence type="ECO:0000256" key="1">
    <source>
        <dbReference type="ARBA" id="ARBA00023015"/>
    </source>
</evidence>
<keyword evidence="6" id="KW-1185">Reference proteome</keyword>
<sequence length="292" mass="31434">MFAAHETINACSGKGHAEGPGHIFDIIPKDAGPRLTTRRGGAAYCVRLPGSQSFLTKTHLVEITLAPVRGLEYRIEAGGACAFDAPAGAVFISPANMRSHARWASVKESAIIALKPSRLRKLDAVDLRMPAPGTADAFALEIAQKLKAALVQNADPQHVDGLITEIIVHLLRNGVDDQPAARARTELSRYNAKKVQAFMRENIAQKITVADLAEICGLSPSHFISAFTGTFGQAPYGYLLGMRLAHAERLLAERDMSIAQVAYLSGFSSQSHLTSAMKKIKGATPSLIRNRK</sequence>
<gene>
    <name evidence="5" type="ORF">ATN84_16775</name>
</gene>
<organism evidence="5 6">
    <name type="scientific">Paramesorhizobium deserti</name>
    <dbReference type="NCBI Taxonomy" id="1494590"/>
    <lineage>
        <taxon>Bacteria</taxon>
        <taxon>Pseudomonadati</taxon>
        <taxon>Pseudomonadota</taxon>
        <taxon>Alphaproteobacteria</taxon>
        <taxon>Hyphomicrobiales</taxon>
        <taxon>Phyllobacteriaceae</taxon>
        <taxon>Paramesorhizobium</taxon>
    </lineage>
</organism>
<dbReference type="AlphaFoldDB" id="A0A135HR35"/>
<evidence type="ECO:0000259" key="4">
    <source>
        <dbReference type="PROSITE" id="PS01124"/>
    </source>
</evidence>
<evidence type="ECO:0000313" key="5">
    <source>
        <dbReference type="EMBL" id="KXF75644.1"/>
    </source>
</evidence>
<accession>A0A135HR35</accession>
<dbReference type="STRING" id="1494590.ATN84_16775"/>
<dbReference type="Pfam" id="PF12833">
    <property type="entry name" value="HTH_18"/>
    <property type="match status" value="1"/>
</dbReference>
<dbReference type="GO" id="GO:0003700">
    <property type="term" value="F:DNA-binding transcription factor activity"/>
    <property type="evidence" value="ECO:0007669"/>
    <property type="project" value="InterPro"/>
</dbReference>
<dbReference type="Gene3D" id="1.10.10.60">
    <property type="entry name" value="Homeodomain-like"/>
    <property type="match status" value="1"/>
</dbReference>
<dbReference type="PANTHER" id="PTHR46796:SF6">
    <property type="entry name" value="ARAC SUBFAMILY"/>
    <property type="match status" value="1"/>
</dbReference>
<dbReference type="SMART" id="SM00342">
    <property type="entry name" value="HTH_ARAC"/>
    <property type="match status" value="1"/>
</dbReference>
<dbReference type="SUPFAM" id="SSF46689">
    <property type="entry name" value="Homeodomain-like"/>
    <property type="match status" value="2"/>
</dbReference>
<evidence type="ECO:0000256" key="3">
    <source>
        <dbReference type="ARBA" id="ARBA00023163"/>
    </source>
</evidence>
<dbReference type="GO" id="GO:0043565">
    <property type="term" value="F:sequence-specific DNA binding"/>
    <property type="evidence" value="ECO:0007669"/>
    <property type="project" value="InterPro"/>
</dbReference>
<feature type="domain" description="HTH araC/xylS-type" evidence="4">
    <location>
        <begin position="193"/>
        <end position="291"/>
    </location>
</feature>
<dbReference type="PANTHER" id="PTHR46796">
    <property type="entry name" value="HTH-TYPE TRANSCRIPTIONAL ACTIVATOR RHAS-RELATED"/>
    <property type="match status" value="1"/>
</dbReference>
<dbReference type="InterPro" id="IPR009057">
    <property type="entry name" value="Homeodomain-like_sf"/>
</dbReference>
<keyword evidence="2" id="KW-0238">DNA-binding</keyword>
<proteinExistence type="predicted"/>
<dbReference type="RefSeq" id="WP_068883748.1">
    <property type="nucleotide sequence ID" value="NZ_LNTU01000037.1"/>
</dbReference>
<dbReference type="OrthoDB" id="8442171at2"/>
<evidence type="ECO:0000256" key="2">
    <source>
        <dbReference type="ARBA" id="ARBA00023125"/>
    </source>
</evidence>
<dbReference type="EMBL" id="LNTU01000037">
    <property type="protein sequence ID" value="KXF75644.1"/>
    <property type="molecule type" value="Genomic_DNA"/>
</dbReference>